<keyword evidence="1" id="KW-0378">Hydrolase</keyword>
<reference evidence="3" key="1">
    <citation type="submission" date="2018-05" db="EMBL/GenBank/DDBJ databases">
        <authorList>
            <person name="Lanie J.A."/>
            <person name="Ng W.-L."/>
            <person name="Kazmierczak K.M."/>
            <person name="Andrzejewski T.M."/>
            <person name="Davidsen T.M."/>
            <person name="Wayne K.J."/>
            <person name="Tettelin H."/>
            <person name="Glass J.I."/>
            <person name="Rusch D."/>
            <person name="Podicherti R."/>
            <person name="Tsui H.-C.T."/>
            <person name="Winkler M.E."/>
        </authorList>
    </citation>
    <scope>NUCLEOTIDE SEQUENCE</scope>
</reference>
<organism evidence="3">
    <name type="scientific">marine metagenome</name>
    <dbReference type="NCBI Taxonomy" id="408172"/>
    <lineage>
        <taxon>unclassified sequences</taxon>
        <taxon>metagenomes</taxon>
        <taxon>ecological metagenomes</taxon>
    </lineage>
</organism>
<dbReference type="InterPro" id="IPR001375">
    <property type="entry name" value="Peptidase_S9_cat"/>
</dbReference>
<dbReference type="GO" id="GO:0004252">
    <property type="term" value="F:serine-type endopeptidase activity"/>
    <property type="evidence" value="ECO:0007669"/>
    <property type="project" value="TreeGrafter"/>
</dbReference>
<dbReference type="Gene3D" id="2.120.10.30">
    <property type="entry name" value="TolB, C-terminal domain"/>
    <property type="match status" value="1"/>
</dbReference>
<dbReference type="SUPFAM" id="SSF69304">
    <property type="entry name" value="Tricorn protease N-terminal domain"/>
    <property type="match status" value="1"/>
</dbReference>
<dbReference type="Gene3D" id="3.40.50.1820">
    <property type="entry name" value="alpha/beta hydrolase"/>
    <property type="match status" value="1"/>
</dbReference>
<dbReference type="GO" id="GO:0006508">
    <property type="term" value="P:proteolysis"/>
    <property type="evidence" value="ECO:0007669"/>
    <property type="project" value="InterPro"/>
</dbReference>
<proteinExistence type="predicted"/>
<dbReference type="InterPro" id="IPR029058">
    <property type="entry name" value="AB_hydrolase_fold"/>
</dbReference>
<dbReference type="PANTHER" id="PTHR42776:SF27">
    <property type="entry name" value="DIPEPTIDYL PEPTIDASE FAMILY MEMBER 6"/>
    <property type="match status" value="1"/>
</dbReference>
<dbReference type="EMBL" id="UINC01118789">
    <property type="protein sequence ID" value="SVC92153.1"/>
    <property type="molecule type" value="Genomic_DNA"/>
</dbReference>
<accession>A0A382R349</accession>
<evidence type="ECO:0000256" key="1">
    <source>
        <dbReference type="ARBA" id="ARBA00022801"/>
    </source>
</evidence>
<feature type="domain" description="Peptidase S9 prolyl oligopeptidase catalytic" evidence="2">
    <location>
        <begin position="202"/>
        <end position="318"/>
    </location>
</feature>
<dbReference type="InterPro" id="IPR011042">
    <property type="entry name" value="6-blade_b-propeller_TolB-like"/>
</dbReference>
<name>A0A382R349_9ZZZZ</name>
<protein>
    <recommendedName>
        <fullName evidence="2">Peptidase S9 prolyl oligopeptidase catalytic domain-containing protein</fullName>
    </recommendedName>
</protein>
<evidence type="ECO:0000313" key="3">
    <source>
        <dbReference type="EMBL" id="SVC92153.1"/>
    </source>
</evidence>
<dbReference type="AlphaFoldDB" id="A0A382R349"/>
<gene>
    <name evidence="3" type="ORF">METZ01_LOCUS345007</name>
</gene>
<evidence type="ECO:0000259" key="2">
    <source>
        <dbReference type="Pfam" id="PF00326"/>
    </source>
</evidence>
<dbReference type="PANTHER" id="PTHR42776">
    <property type="entry name" value="SERINE PEPTIDASE S9 FAMILY MEMBER"/>
    <property type="match status" value="1"/>
</dbReference>
<dbReference type="Pfam" id="PF00326">
    <property type="entry name" value="Peptidase_S9"/>
    <property type="match status" value="1"/>
</dbReference>
<dbReference type="SUPFAM" id="SSF53474">
    <property type="entry name" value="alpha/beta-Hydrolases"/>
    <property type="match status" value="1"/>
</dbReference>
<feature type="non-terminal residue" evidence="3">
    <location>
        <position position="1"/>
    </location>
</feature>
<sequence>ISPNSENLAFLGATSYNDPLSQSIYTVPLKGGKANLLTPDFKESFVAVDWVDDNTILAKSYRGTKTVVSTIDTKGKTPEGIANQTDVLAPDEILSSVSYHKPSGKLVITASSHGHPNELFSGSLGSSEIKRLTKTNPDMNEIDLAKQKTISWLGPDGLEIEGVLTYPLKYRKGKRYPLVLQIHGGPEGTSLDGWNTRATYPVQLLAAEGFVVLEPNYRGSGGKGVAFSKADHDDLGGMEFEDVLSGIDHLVAEGIVDNNKVGTGGWSYGGYFSAWAATKYTDRFKASMVAAGLTNMISFTGTTDIPYEMSVVHWNQWWFDNPELH</sequence>
<feature type="non-terminal residue" evidence="3">
    <location>
        <position position="325"/>
    </location>
</feature>